<organism evidence="5 6">
    <name type="scientific">Mesorhabditis spiculigera</name>
    <dbReference type="NCBI Taxonomy" id="96644"/>
    <lineage>
        <taxon>Eukaryota</taxon>
        <taxon>Metazoa</taxon>
        <taxon>Ecdysozoa</taxon>
        <taxon>Nematoda</taxon>
        <taxon>Chromadorea</taxon>
        <taxon>Rhabditida</taxon>
        <taxon>Rhabditina</taxon>
        <taxon>Rhabditomorpha</taxon>
        <taxon>Rhabditoidea</taxon>
        <taxon>Rhabditidae</taxon>
        <taxon>Mesorhabditinae</taxon>
        <taxon>Mesorhabditis</taxon>
    </lineage>
</organism>
<comment type="caution">
    <text evidence="5">The sequence shown here is derived from an EMBL/GenBank/DDBJ whole genome shotgun (WGS) entry which is preliminary data.</text>
</comment>
<keyword evidence="3 4" id="KW-0949">S-adenosyl-L-methionine</keyword>
<dbReference type="EC" id="2.1.1.85" evidence="4"/>
<evidence type="ECO:0000256" key="2">
    <source>
        <dbReference type="ARBA" id="ARBA00022679"/>
    </source>
</evidence>
<evidence type="ECO:0000313" key="6">
    <source>
        <dbReference type="Proteomes" id="UP001177023"/>
    </source>
</evidence>
<dbReference type="GO" id="GO:0018064">
    <property type="term" value="F:protein-L-histidine N-tele-methyltransferase activity"/>
    <property type="evidence" value="ECO:0007669"/>
    <property type="project" value="UniProtKB-EC"/>
</dbReference>
<keyword evidence="2 4" id="KW-0808">Transferase</keyword>
<dbReference type="InterPro" id="IPR046341">
    <property type="entry name" value="SET_dom_sf"/>
</dbReference>
<evidence type="ECO:0000256" key="1">
    <source>
        <dbReference type="ARBA" id="ARBA00022603"/>
    </source>
</evidence>
<dbReference type="PANTHER" id="PTHR13271">
    <property type="entry name" value="UNCHARACTERIZED PUTATIVE METHYLTRANSFERASE"/>
    <property type="match status" value="1"/>
</dbReference>
<dbReference type="GO" id="GO:0032259">
    <property type="term" value="P:methylation"/>
    <property type="evidence" value="ECO:0007669"/>
    <property type="project" value="UniProtKB-KW"/>
</dbReference>
<dbReference type="InterPro" id="IPR050600">
    <property type="entry name" value="SETD3_SETD6_MTase"/>
</dbReference>
<evidence type="ECO:0000256" key="3">
    <source>
        <dbReference type="ARBA" id="ARBA00022691"/>
    </source>
</evidence>
<reference evidence="5" key="1">
    <citation type="submission" date="2023-06" db="EMBL/GenBank/DDBJ databases">
        <authorList>
            <person name="Delattre M."/>
        </authorList>
    </citation>
    <scope>NUCLEOTIDE SEQUENCE</scope>
    <source>
        <strain evidence="5">AF72</strain>
    </source>
</reference>
<accession>A0AA36D5F7</accession>
<dbReference type="EMBL" id="CATQJA010002662">
    <property type="protein sequence ID" value="CAJ0581220.1"/>
    <property type="molecule type" value="Genomic_DNA"/>
</dbReference>
<dbReference type="CDD" id="cd19176">
    <property type="entry name" value="SET_SETD3"/>
    <property type="match status" value="1"/>
</dbReference>
<sequence length="496" mass="56467">MGGNGKKKSAPMDQSERAEIIKQLVAKAQELDRIVTRPPPGYNALFAEHEQIRTLLDQMKEEHVKISSTDSIIFGERQRSKASIDKFLVWCKEQNIVLNNCRLAKLKDGTGLGLLVTKKIQAGELVISVPRNAGLNVDQARRSPMLKRAFERDLVMAKMDNVGMTLWLCCQRMLPDSPWEPYLNVLPSSFSLPLYYSLEELKAIRPSPLFEETLLLYRNISRQFAYYFLHLAKNEEYDRNRKGQETPILYNSPLSVENFTFNLYLWAMSMVATRLNMIPSEMQTDQDGKPLMIPALMPMFDMANHSLSAHVNDASPVYYEGNSAQIVAPASANPTEQFFIYYGDRPSSHFLLYSGFVPADDNKKDCYKLRLALPRTDRYFAERTEFFLRHDLTPTAGSYIIELFNDADNIWGGKPVLQMIKVLVSEGPEREQVDSPANVEKAKKWLEVRLACLRRAYEQVNVDSLDIGAEEKKNIKLLHAAEKAILDKALLAAKSL</sequence>
<comment type="catalytic activity">
    <reaction evidence="4">
        <text>L-histidyl-[protein] + S-adenosyl-L-methionine = N(tele)-methyl-L-histidyl-[protein] + S-adenosyl-L-homocysteine + H(+)</text>
        <dbReference type="Rhea" id="RHEA:19369"/>
        <dbReference type="Rhea" id="RHEA-COMP:9745"/>
        <dbReference type="Rhea" id="RHEA-COMP:11600"/>
        <dbReference type="ChEBI" id="CHEBI:15378"/>
        <dbReference type="ChEBI" id="CHEBI:16367"/>
        <dbReference type="ChEBI" id="CHEBI:29979"/>
        <dbReference type="ChEBI" id="CHEBI:57856"/>
        <dbReference type="ChEBI" id="CHEBI:59789"/>
        <dbReference type="EC" id="2.1.1.85"/>
    </reaction>
</comment>
<protein>
    <recommendedName>
        <fullName evidence="4">protein-histidine N-methyltransferase</fullName>
        <ecNumber evidence="4">2.1.1.85</ecNumber>
    </recommendedName>
</protein>
<dbReference type="AlphaFoldDB" id="A0AA36D5F7"/>
<dbReference type="SUPFAM" id="SSF82199">
    <property type="entry name" value="SET domain"/>
    <property type="match status" value="1"/>
</dbReference>
<dbReference type="InterPro" id="IPR025785">
    <property type="entry name" value="SETD3"/>
</dbReference>
<dbReference type="PANTHER" id="PTHR13271:SF47">
    <property type="entry name" value="ACTIN-HISTIDINE N-METHYLTRANSFERASE"/>
    <property type="match status" value="1"/>
</dbReference>
<feature type="non-terminal residue" evidence="5">
    <location>
        <position position="496"/>
    </location>
</feature>
<comment type="similarity">
    <text evidence="4">Belongs to the class V-like SAM-binding methyltransferase superfamily. SETD3 actin-histidine methyltransferase family.</text>
</comment>
<gene>
    <name evidence="5" type="ORF">MSPICULIGERA_LOCUS19386</name>
</gene>
<keyword evidence="1 4" id="KW-0489">Methyltransferase</keyword>
<evidence type="ECO:0000256" key="4">
    <source>
        <dbReference type="PROSITE-ProRule" id="PRU00898"/>
    </source>
</evidence>
<name>A0AA36D5F7_9BILA</name>
<dbReference type="Gene3D" id="3.90.1410.10">
    <property type="entry name" value="set domain protein methyltransferase, domain 1"/>
    <property type="match status" value="1"/>
</dbReference>
<keyword evidence="6" id="KW-1185">Reference proteome</keyword>
<dbReference type="InterPro" id="IPR044428">
    <property type="entry name" value="SETD3_SET"/>
</dbReference>
<dbReference type="Proteomes" id="UP001177023">
    <property type="component" value="Unassembled WGS sequence"/>
</dbReference>
<dbReference type="GO" id="GO:0016279">
    <property type="term" value="F:protein-lysine N-methyltransferase activity"/>
    <property type="evidence" value="ECO:0007669"/>
    <property type="project" value="TreeGrafter"/>
</dbReference>
<dbReference type="PROSITE" id="PS51565">
    <property type="entry name" value="SAM_MT85_SETD3"/>
    <property type="match status" value="1"/>
</dbReference>
<proteinExistence type="inferred from homology"/>
<evidence type="ECO:0000313" key="5">
    <source>
        <dbReference type="EMBL" id="CAJ0581220.1"/>
    </source>
</evidence>